<dbReference type="InterPro" id="IPR010127">
    <property type="entry name" value="Phasin_subfam-1"/>
</dbReference>
<proteinExistence type="predicted"/>
<dbReference type="Proteomes" id="UP000295722">
    <property type="component" value="Unassembled WGS sequence"/>
</dbReference>
<dbReference type="OrthoDB" id="5298576at2"/>
<sequence length="182" mass="19622">MTFFAPDRLRAHYESGVAVFFALAKPAFENFEATIALNMQTARATIAESEAALKSTLQISNPVELFTQQLNASQQAASKAMAYGRKLFDIAAHTHSEWVEVAQAQTVRQEQCVKALAERFSQSAPAGSEPFVAAMNSTFAAFGNAADSMRTMTRQAIEAAQGRLDTVAAATQRAAQTRQAAN</sequence>
<dbReference type="Pfam" id="PF09361">
    <property type="entry name" value="Phasin_2"/>
    <property type="match status" value="1"/>
</dbReference>
<name>A0A4R5MA08_9BURK</name>
<feature type="domain" description="Phasin" evidence="1">
    <location>
        <begin position="12"/>
        <end position="105"/>
    </location>
</feature>
<comment type="caution">
    <text evidence="2">The sequence shown here is derived from an EMBL/GenBank/DDBJ whole genome shotgun (WGS) entry which is preliminary data.</text>
</comment>
<gene>
    <name evidence="2" type="ORF">EYW47_15750</name>
</gene>
<dbReference type="NCBIfam" id="TIGR01841">
    <property type="entry name" value="phasin"/>
    <property type="match status" value="1"/>
</dbReference>
<reference evidence="2 3" key="1">
    <citation type="submission" date="2019-03" db="EMBL/GenBank/DDBJ databases">
        <title>Paraburkholderia sp. 4M-K11, isolated from subtropical forest soil.</title>
        <authorList>
            <person name="Gao Z.-H."/>
            <person name="Qiu L.-H."/>
        </authorList>
    </citation>
    <scope>NUCLEOTIDE SEQUENCE [LARGE SCALE GENOMIC DNA]</scope>
    <source>
        <strain evidence="2 3">4M-K11</strain>
    </source>
</reference>
<dbReference type="InterPro" id="IPR018968">
    <property type="entry name" value="Phasin"/>
</dbReference>
<evidence type="ECO:0000259" key="1">
    <source>
        <dbReference type="Pfam" id="PF09361"/>
    </source>
</evidence>
<keyword evidence="3" id="KW-1185">Reference proteome</keyword>
<dbReference type="AlphaFoldDB" id="A0A4R5MA08"/>
<organism evidence="2 3">
    <name type="scientific">Paraburkholderia silviterrae</name>
    <dbReference type="NCBI Taxonomy" id="2528715"/>
    <lineage>
        <taxon>Bacteria</taxon>
        <taxon>Pseudomonadati</taxon>
        <taxon>Pseudomonadota</taxon>
        <taxon>Betaproteobacteria</taxon>
        <taxon>Burkholderiales</taxon>
        <taxon>Burkholderiaceae</taxon>
        <taxon>Paraburkholderia</taxon>
    </lineage>
</organism>
<dbReference type="EMBL" id="SMRP01000006">
    <property type="protein sequence ID" value="TDG23443.1"/>
    <property type="molecule type" value="Genomic_DNA"/>
</dbReference>
<evidence type="ECO:0000313" key="2">
    <source>
        <dbReference type="EMBL" id="TDG23443.1"/>
    </source>
</evidence>
<evidence type="ECO:0000313" key="3">
    <source>
        <dbReference type="Proteomes" id="UP000295722"/>
    </source>
</evidence>
<accession>A0A4R5MA08</accession>
<protein>
    <submittedName>
        <fullName evidence="2">Phasin</fullName>
    </submittedName>
</protein>